<evidence type="ECO:0000256" key="1">
    <source>
        <dbReference type="SAM" id="MobiDB-lite"/>
    </source>
</evidence>
<proteinExistence type="predicted"/>
<dbReference type="AlphaFoldDB" id="A0A4Q1BUD5"/>
<evidence type="ECO:0000313" key="3">
    <source>
        <dbReference type="Proteomes" id="UP000289152"/>
    </source>
</evidence>
<reference evidence="2 3" key="1">
    <citation type="submission" date="2016-06" db="EMBL/GenBank/DDBJ databases">
        <title>Evolution of pathogenesis and genome organization in the Tremellales.</title>
        <authorList>
            <person name="Cuomo C."/>
            <person name="Litvintseva A."/>
            <person name="Heitman J."/>
            <person name="Chen Y."/>
            <person name="Sun S."/>
            <person name="Springer D."/>
            <person name="Dromer F."/>
            <person name="Young S."/>
            <person name="Zeng Q."/>
            <person name="Chapman S."/>
            <person name="Gujja S."/>
            <person name="Saif S."/>
            <person name="Birren B."/>
        </authorList>
    </citation>
    <scope>NUCLEOTIDE SEQUENCE [LARGE SCALE GENOMIC DNA]</scope>
    <source>
        <strain evidence="2 3">ATCC 28783</strain>
    </source>
</reference>
<protein>
    <submittedName>
        <fullName evidence="2">Uncharacterized protein</fullName>
    </submittedName>
</protein>
<sequence length="205" mass="21790">MADSDVEMQEADTGEADEDVSMRDVIAVGAPHIHVLRAEETTPTTNNDGLNVSTSASSTAIVSDAPGSGTQNETGTSRRTINENLLSPTTPIKFTSPFLDPRNQVKQSPEGSANSDPPPLEVDPDNQRPRSVSMSEVSKSQAQSLTPVTRPRAASLNNVTSQEINKSRGTKRYREGDVDGHAPGSASKKHAGILDVGWSRGDLVE</sequence>
<gene>
    <name evidence="2" type="ORF">M231_00959</name>
</gene>
<feature type="compositionally biased region" description="Polar residues" evidence="1">
    <location>
        <begin position="68"/>
        <end position="93"/>
    </location>
</feature>
<organism evidence="2 3">
    <name type="scientific">Tremella mesenterica</name>
    <name type="common">Jelly fungus</name>
    <dbReference type="NCBI Taxonomy" id="5217"/>
    <lineage>
        <taxon>Eukaryota</taxon>
        <taxon>Fungi</taxon>
        <taxon>Dikarya</taxon>
        <taxon>Basidiomycota</taxon>
        <taxon>Agaricomycotina</taxon>
        <taxon>Tremellomycetes</taxon>
        <taxon>Tremellales</taxon>
        <taxon>Tremellaceae</taxon>
        <taxon>Tremella</taxon>
    </lineage>
</organism>
<dbReference type="Proteomes" id="UP000289152">
    <property type="component" value="Unassembled WGS sequence"/>
</dbReference>
<dbReference type="VEuPathDB" id="FungiDB:TREMEDRAFT_61638"/>
<feature type="compositionally biased region" description="Polar residues" evidence="1">
    <location>
        <begin position="129"/>
        <end position="147"/>
    </location>
</feature>
<comment type="caution">
    <text evidence="2">The sequence shown here is derived from an EMBL/GenBank/DDBJ whole genome shotgun (WGS) entry which is preliminary data.</text>
</comment>
<dbReference type="EMBL" id="SDIL01000006">
    <property type="protein sequence ID" value="RXK41724.1"/>
    <property type="molecule type" value="Genomic_DNA"/>
</dbReference>
<feature type="compositionally biased region" description="Polar residues" evidence="1">
    <location>
        <begin position="155"/>
        <end position="164"/>
    </location>
</feature>
<feature type="compositionally biased region" description="Acidic residues" evidence="1">
    <location>
        <begin position="1"/>
        <end position="19"/>
    </location>
</feature>
<feature type="compositionally biased region" description="Low complexity" evidence="1">
    <location>
        <begin position="52"/>
        <end position="63"/>
    </location>
</feature>
<feature type="region of interest" description="Disordered" evidence="1">
    <location>
        <begin position="34"/>
        <end position="205"/>
    </location>
</feature>
<keyword evidence="3" id="KW-1185">Reference proteome</keyword>
<feature type="compositionally biased region" description="Polar residues" evidence="1">
    <location>
        <begin position="41"/>
        <end position="51"/>
    </location>
</feature>
<name>A0A4Q1BUD5_TREME</name>
<feature type="compositionally biased region" description="Polar residues" evidence="1">
    <location>
        <begin position="104"/>
        <end position="115"/>
    </location>
</feature>
<dbReference type="InParanoid" id="A0A4Q1BUD5"/>
<evidence type="ECO:0000313" key="2">
    <source>
        <dbReference type="EMBL" id="RXK41724.1"/>
    </source>
</evidence>
<feature type="region of interest" description="Disordered" evidence="1">
    <location>
        <begin position="1"/>
        <end position="22"/>
    </location>
</feature>
<accession>A0A4Q1BUD5</accession>